<dbReference type="InterPro" id="IPR016071">
    <property type="entry name" value="Staphylococal_nuclease_OB-fold"/>
</dbReference>
<accession>A0ABR9MVN2</accession>
<protein>
    <submittedName>
        <fullName evidence="3">Thermonuclease family protein</fullName>
    </submittedName>
</protein>
<evidence type="ECO:0000313" key="4">
    <source>
        <dbReference type="Proteomes" id="UP000625527"/>
    </source>
</evidence>
<dbReference type="SMART" id="SM00318">
    <property type="entry name" value="SNc"/>
    <property type="match status" value="1"/>
</dbReference>
<feature type="domain" description="TNase-like" evidence="2">
    <location>
        <begin position="57"/>
        <end position="190"/>
    </location>
</feature>
<evidence type="ECO:0000256" key="1">
    <source>
        <dbReference type="SAM" id="MobiDB-lite"/>
    </source>
</evidence>
<dbReference type="SUPFAM" id="SSF50199">
    <property type="entry name" value="Staphylococcal nuclease"/>
    <property type="match status" value="1"/>
</dbReference>
<feature type="region of interest" description="Disordered" evidence="1">
    <location>
        <begin position="274"/>
        <end position="374"/>
    </location>
</feature>
<keyword evidence="4" id="KW-1185">Reference proteome</keyword>
<reference evidence="3 4" key="1">
    <citation type="submission" date="2020-10" db="EMBL/GenBank/DDBJ databases">
        <title>Myceligenerans pegani sp. nov., an endophytic actinomycete isolated from Peganum harmala L. in Xinjiang, China.</title>
        <authorList>
            <person name="Xin L."/>
        </authorList>
    </citation>
    <scope>NUCLEOTIDE SEQUENCE [LARGE SCALE GENOMIC DNA]</scope>
    <source>
        <strain evidence="3 4">TRM65318</strain>
    </source>
</reference>
<dbReference type="InterPro" id="IPR035437">
    <property type="entry name" value="SNase_OB-fold_sf"/>
</dbReference>
<evidence type="ECO:0000259" key="2">
    <source>
        <dbReference type="PROSITE" id="PS50830"/>
    </source>
</evidence>
<dbReference type="PROSITE" id="PS01284">
    <property type="entry name" value="TNASE_2"/>
    <property type="match status" value="1"/>
</dbReference>
<dbReference type="PROSITE" id="PS50830">
    <property type="entry name" value="TNASE_3"/>
    <property type="match status" value="1"/>
</dbReference>
<sequence length="401" mass="42330">MLFLPGIVAVGLGVVGLRRSGRLPLPIGRGLSIAAITIGGASIGIGTAAASALMLTPDTQIVVDRVIDGDTVDVVRGGDTVRIRLLNVDTPETKDPDEPVECLGPEATEFLQAMLPAGTPVTLEYDVDRTDRYGRDLAGVFLADNTFVNAEIARAGFGRAVVFEPNEKFYPRVSEAEDEARAAGRGLFGTDIACMKAAAQAKTYQQSVSALLGKAPGSGAKLAKIDAYADLLAKKIARGEEIARALARDESADRAQKSSDKAPGDLIARQLDRLSAEQQDNAQTRKRAVQRIEQAREAERAAEEARRKAEEEATAREAASRDTAGTNSSSNSSSSDDQTTSSSGTSSDSGGSDDSSSGSSGGGAYDPSYTGCRAYRDTGRWLDDQGRRYDKIDCTTKQIIG</sequence>
<gene>
    <name evidence="3" type="ORF">IHE71_06975</name>
</gene>
<feature type="compositionally biased region" description="Low complexity" evidence="1">
    <location>
        <begin position="325"/>
        <end position="358"/>
    </location>
</feature>
<dbReference type="PROSITE" id="PS01123">
    <property type="entry name" value="TNASE_1"/>
    <property type="match status" value="1"/>
</dbReference>
<comment type="caution">
    <text evidence="3">The sequence shown here is derived from an EMBL/GenBank/DDBJ whole genome shotgun (WGS) entry which is preliminary data.</text>
</comment>
<organism evidence="3 4">
    <name type="scientific">Myceligenerans pegani</name>
    <dbReference type="NCBI Taxonomy" id="2776917"/>
    <lineage>
        <taxon>Bacteria</taxon>
        <taxon>Bacillati</taxon>
        <taxon>Actinomycetota</taxon>
        <taxon>Actinomycetes</taxon>
        <taxon>Micrococcales</taxon>
        <taxon>Promicromonosporaceae</taxon>
        <taxon>Myceligenerans</taxon>
    </lineage>
</organism>
<evidence type="ECO:0000313" key="3">
    <source>
        <dbReference type="EMBL" id="MBE1875448.1"/>
    </source>
</evidence>
<dbReference type="Proteomes" id="UP000625527">
    <property type="component" value="Unassembled WGS sequence"/>
</dbReference>
<feature type="compositionally biased region" description="Basic and acidic residues" evidence="1">
    <location>
        <begin position="293"/>
        <end position="320"/>
    </location>
</feature>
<proteinExistence type="predicted"/>
<dbReference type="Pfam" id="PF00565">
    <property type="entry name" value="SNase"/>
    <property type="match status" value="1"/>
</dbReference>
<name>A0ABR9MVN2_9MICO</name>
<dbReference type="Gene3D" id="2.40.50.90">
    <property type="match status" value="1"/>
</dbReference>
<dbReference type="RefSeq" id="WP_192862024.1">
    <property type="nucleotide sequence ID" value="NZ_JADAQT010000065.1"/>
</dbReference>
<dbReference type="EMBL" id="JADAQT010000065">
    <property type="protein sequence ID" value="MBE1875448.1"/>
    <property type="molecule type" value="Genomic_DNA"/>
</dbReference>
<dbReference type="InterPro" id="IPR002071">
    <property type="entry name" value="Thermonucl_AS"/>
</dbReference>